<proteinExistence type="predicted"/>
<feature type="transmembrane region" description="Helical" evidence="1">
    <location>
        <begin position="98"/>
        <end position="116"/>
    </location>
</feature>
<dbReference type="PANTHER" id="PTHR33121:SF70">
    <property type="entry name" value="SIGNALING PROTEIN YKOW"/>
    <property type="match status" value="1"/>
</dbReference>
<dbReference type="InterPro" id="IPR050706">
    <property type="entry name" value="Cyclic-di-GMP_PDE-like"/>
</dbReference>
<feature type="transmembrane region" description="Helical" evidence="1">
    <location>
        <begin position="30"/>
        <end position="50"/>
    </location>
</feature>
<feature type="transmembrane region" description="Helical" evidence="1">
    <location>
        <begin position="7"/>
        <end position="24"/>
    </location>
</feature>
<evidence type="ECO:0000313" key="4">
    <source>
        <dbReference type="EMBL" id="ORV87175.1"/>
    </source>
</evidence>
<feature type="transmembrane region" description="Helical" evidence="1">
    <location>
        <begin position="160"/>
        <end position="182"/>
    </location>
</feature>
<feature type="transmembrane region" description="Helical" evidence="1">
    <location>
        <begin position="194"/>
        <end position="214"/>
    </location>
</feature>
<dbReference type="Pfam" id="PF00990">
    <property type="entry name" value="GGDEF"/>
    <property type="match status" value="1"/>
</dbReference>
<evidence type="ECO:0000259" key="2">
    <source>
        <dbReference type="PROSITE" id="PS50883"/>
    </source>
</evidence>
<feature type="transmembrane region" description="Helical" evidence="1">
    <location>
        <begin position="220"/>
        <end position="242"/>
    </location>
</feature>
<protein>
    <submittedName>
        <fullName evidence="4">Diguanylate phosphodiesterase</fullName>
    </submittedName>
</protein>
<dbReference type="InterPro" id="IPR029787">
    <property type="entry name" value="Nucleotide_cyclase"/>
</dbReference>
<dbReference type="PROSITE" id="PS50883">
    <property type="entry name" value="EAL"/>
    <property type="match status" value="1"/>
</dbReference>
<dbReference type="InterPro" id="IPR001633">
    <property type="entry name" value="EAL_dom"/>
</dbReference>
<dbReference type="AlphaFoldDB" id="A0A1X1WKP9"/>
<dbReference type="CDD" id="cd01948">
    <property type="entry name" value="EAL"/>
    <property type="match status" value="1"/>
</dbReference>
<comment type="caution">
    <text evidence="4">The sequence shown here is derived from an EMBL/GenBank/DDBJ whole genome shotgun (WGS) entry which is preliminary data.</text>
</comment>
<keyword evidence="1" id="KW-0472">Membrane</keyword>
<dbReference type="Proteomes" id="UP000193622">
    <property type="component" value="Unassembled WGS sequence"/>
</dbReference>
<dbReference type="Gene3D" id="3.30.70.270">
    <property type="match status" value="1"/>
</dbReference>
<gene>
    <name evidence="4" type="ORF">AWC12_18050</name>
</gene>
<dbReference type="InterPro" id="IPR000160">
    <property type="entry name" value="GGDEF_dom"/>
</dbReference>
<dbReference type="Pfam" id="PF00563">
    <property type="entry name" value="EAL"/>
    <property type="match status" value="1"/>
</dbReference>
<dbReference type="SMART" id="SM00052">
    <property type="entry name" value="EAL"/>
    <property type="match status" value="1"/>
</dbReference>
<accession>A0A1X1WKP9</accession>
<dbReference type="SUPFAM" id="SSF55073">
    <property type="entry name" value="Nucleotide cyclase"/>
    <property type="match status" value="1"/>
</dbReference>
<feature type="domain" description="EAL" evidence="2">
    <location>
        <begin position="509"/>
        <end position="762"/>
    </location>
</feature>
<dbReference type="CDD" id="cd01949">
    <property type="entry name" value="GGDEF"/>
    <property type="match status" value="1"/>
</dbReference>
<feature type="transmembrane region" description="Helical" evidence="1">
    <location>
        <begin position="62"/>
        <end position="86"/>
    </location>
</feature>
<dbReference type="PANTHER" id="PTHR33121">
    <property type="entry name" value="CYCLIC DI-GMP PHOSPHODIESTERASE PDEF"/>
    <property type="match status" value="1"/>
</dbReference>
<dbReference type="InterPro" id="IPR043128">
    <property type="entry name" value="Rev_trsase/Diguanyl_cyclase"/>
</dbReference>
<sequence length="771" mass="83558">MRPSTAIPVGLTIGFAVLLLLGRISEPVGIAYEFATAGLSAYATMCAVVAARSAEGRRRTAWNAMAGALAAWAIGDVIWLVCDYVLHVEPYPSPADFFYFLFVGLAIYAILGLGSFDAGPRRQAQLRIALDGVTVALCVFTLAWIFALQSVYATYRDDKLNMVIALLYPVADMVALAVAVAVLGRAARGQRTVLALLALALAVTTASDVAFAYLVAADRYVVGSVIDMGWVVALCLFIAAALSSRSTPPPRPRSLVVPSNASLWLPYLPLLLAGTVGPMMILSGVEKLVVPLIVVAVCLRQAVAAWENRRLLSYAADEALRDPLTGLANRTLFNDRLEHALMLRSRDRRCVAVVSLDLDDFKLVNDSLGHPTADSLLVQVGNRIDECVRPGDTVARVGGDEFALLLEGEADDAHLVAQRVVERFNDPFVVDGHQILMRPSVGVAVAPAGEPDVDAQTLIKRADMAMYTAKKSRSSRVHTYDADMALHTHHPAEVTGEVEQLPRVAGAAKVQLLGELRNAIDHGDLTMAYQPKVCLQTGNVVGVEALLRWPHPQRGLLLPGSFLSLVRQHGLMRPVTNLVLDKVLGDAVRWHASGTRIPVAVNLFAPFFRDTQLPGNLCRALTRRDLPTDLLTVEITEDLVLHDLGAVTEVLHQLRDRGIRVAIDDFGSGYSALSYLRDLPIDEIKLDRFFIAPVHRDGRAAAVVRAVIELAHDLQITVVAEGVEEAATAVWLRDRGCDIGQGYYFGRPTDESEVPDLVRMATNLTEPMGLG</sequence>
<dbReference type="SUPFAM" id="SSF141868">
    <property type="entry name" value="EAL domain-like"/>
    <property type="match status" value="1"/>
</dbReference>
<keyword evidence="1" id="KW-1133">Transmembrane helix</keyword>
<feature type="transmembrane region" description="Helical" evidence="1">
    <location>
        <begin position="128"/>
        <end position="148"/>
    </location>
</feature>
<dbReference type="PROSITE" id="PS50887">
    <property type="entry name" value="GGDEF"/>
    <property type="match status" value="1"/>
</dbReference>
<dbReference type="SMART" id="SM00267">
    <property type="entry name" value="GGDEF"/>
    <property type="match status" value="1"/>
</dbReference>
<organism evidence="4 5">
    <name type="scientific">Mycolicibacterium iranicum</name>
    <name type="common">Mycobacterium iranicum</name>
    <dbReference type="NCBI Taxonomy" id="912594"/>
    <lineage>
        <taxon>Bacteria</taxon>
        <taxon>Bacillati</taxon>
        <taxon>Actinomycetota</taxon>
        <taxon>Actinomycetes</taxon>
        <taxon>Mycobacteriales</taxon>
        <taxon>Mycobacteriaceae</taxon>
        <taxon>Mycolicibacterium</taxon>
    </lineage>
</organism>
<reference evidence="4 5" key="1">
    <citation type="submission" date="2016-01" db="EMBL/GenBank/DDBJ databases">
        <title>The new phylogeny of the genus Mycobacterium.</title>
        <authorList>
            <person name="Tarcisio F."/>
            <person name="Conor M."/>
            <person name="Antonella G."/>
            <person name="Elisabetta G."/>
            <person name="Giulia F.S."/>
            <person name="Sara T."/>
            <person name="Anna F."/>
            <person name="Clotilde B."/>
            <person name="Roberto B."/>
            <person name="Veronica D.S."/>
            <person name="Fabio R."/>
            <person name="Monica P."/>
            <person name="Olivier J."/>
            <person name="Enrico T."/>
            <person name="Nicola S."/>
        </authorList>
    </citation>
    <scope>NUCLEOTIDE SEQUENCE [LARGE SCALE GENOMIC DNA]</scope>
    <source>
        <strain evidence="4 5">DSM 45541</strain>
    </source>
</reference>
<dbReference type="InterPro" id="IPR035919">
    <property type="entry name" value="EAL_sf"/>
</dbReference>
<dbReference type="GO" id="GO:0071111">
    <property type="term" value="F:cyclic-guanylate-specific phosphodiesterase activity"/>
    <property type="evidence" value="ECO:0007669"/>
    <property type="project" value="InterPro"/>
</dbReference>
<name>A0A1X1WKP9_MYCIR</name>
<feature type="transmembrane region" description="Helical" evidence="1">
    <location>
        <begin position="263"/>
        <end position="282"/>
    </location>
</feature>
<feature type="domain" description="GGDEF" evidence="3">
    <location>
        <begin position="349"/>
        <end position="482"/>
    </location>
</feature>
<keyword evidence="1" id="KW-0812">Transmembrane</keyword>
<dbReference type="EMBL" id="LQPC01000032">
    <property type="protein sequence ID" value="ORV87175.1"/>
    <property type="molecule type" value="Genomic_DNA"/>
</dbReference>
<dbReference type="NCBIfam" id="TIGR00254">
    <property type="entry name" value="GGDEF"/>
    <property type="match status" value="1"/>
</dbReference>
<evidence type="ECO:0000259" key="3">
    <source>
        <dbReference type="PROSITE" id="PS50887"/>
    </source>
</evidence>
<evidence type="ECO:0000313" key="5">
    <source>
        <dbReference type="Proteomes" id="UP000193622"/>
    </source>
</evidence>
<dbReference type="Gene3D" id="3.20.20.450">
    <property type="entry name" value="EAL domain"/>
    <property type="match status" value="1"/>
</dbReference>
<evidence type="ECO:0000256" key="1">
    <source>
        <dbReference type="SAM" id="Phobius"/>
    </source>
</evidence>